<feature type="short sequence motif" description="GXSXG" evidence="4">
    <location>
        <begin position="38"/>
        <end position="42"/>
    </location>
</feature>
<evidence type="ECO:0000256" key="4">
    <source>
        <dbReference type="PROSITE-ProRule" id="PRU01161"/>
    </source>
</evidence>
<dbReference type="Pfam" id="PF01734">
    <property type="entry name" value="Patatin"/>
    <property type="match status" value="1"/>
</dbReference>
<dbReference type="InterPro" id="IPR002641">
    <property type="entry name" value="PNPLA_dom"/>
</dbReference>
<gene>
    <name evidence="6" type="ORF">JJB11_04650</name>
</gene>
<feature type="active site" description="Proton acceptor" evidence="4">
    <location>
        <position position="198"/>
    </location>
</feature>
<evidence type="ECO:0000313" key="7">
    <source>
        <dbReference type="Proteomes" id="UP000630528"/>
    </source>
</evidence>
<sequence length="376" mass="40500">MRMLNLALQGGGSHGAFTWGVLDALLEDGRVGFEGLSGTSAGAVNAVALASGWIRGLATGRDPREAAREKLAGIWYRVSAMGSLGTLQQQFMRMLWGGLPPELSPGNIIGNAWRGLLSPYQSNPLDINPLRTMLGEEIDFPAIAAQREIKVFVSATHVNTGKAVIFTGPQLDASAVLASACLPMLFHAVEIGGEAYWDGGYSVNPALSPLIQQCSAADLLLVQINPLAREQTPKTSADILDRINELTFNASLLTQMRAIDFVNQLLAEGAVSHPHCKRVRMHRVEGGAALDDLPASSRGSADGVMINQLFDAGRSAGRQWLGRHFEAIGVRSTVDIRRDYLDDTRAAPPYPPLPAPRSLGRALRPWLARLLRLSRS</sequence>
<dbReference type="PANTHER" id="PTHR14226">
    <property type="entry name" value="NEUROPATHY TARGET ESTERASE/SWISS CHEESE D.MELANOGASTER"/>
    <property type="match status" value="1"/>
</dbReference>
<dbReference type="SUPFAM" id="SSF52151">
    <property type="entry name" value="FabD/lysophospholipase-like"/>
    <property type="match status" value="1"/>
</dbReference>
<proteinExistence type="predicted"/>
<keyword evidence="2 4" id="KW-0442">Lipid degradation</keyword>
<feature type="short sequence motif" description="DGA/G" evidence="4">
    <location>
        <begin position="198"/>
        <end position="200"/>
    </location>
</feature>
<evidence type="ECO:0000256" key="2">
    <source>
        <dbReference type="ARBA" id="ARBA00022963"/>
    </source>
</evidence>
<evidence type="ECO:0000259" key="5">
    <source>
        <dbReference type="PROSITE" id="PS51635"/>
    </source>
</evidence>
<keyword evidence="7" id="KW-1185">Reference proteome</keyword>
<dbReference type="GO" id="GO:0016787">
    <property type="term" value="F:hydrolase activity"/>
    <property type="evidence" value="ECO:0007669"/>
    <property type="project" value="UniProtKB-UniRule"/>
</dbReference>
<dbReference type="PANTHER" id="PTHR14226:SF78">
    <property type="entry name" value="SLR0060 PROTEIN"/>
    <property type="match status" value="1"/>
</dbReference>
<dbReference type="EMBL" id="JAEPWM010000001">
    <property type="protein sequence ID" value="MBK6005370.1"/>
    <property type="molecule type" value="Genomic_DNA"/>
</dbReference>
<dbReference type="Proteomes" id="UP000630528">
    <property type="component" value="Unassembled WGS sequence"/>
</dbReference>
<feature type="domain" description="PNPLA" evidence="5">
    <location>
        <begin position="6"/>
        <end position="211"/>
    </location>
</feature>
<dbReference type="Gene3D" id="3.40.1090.10">
    <property type="entry name" value="Cytosolic phospholipase A2 catalytic domain"/>
    <property type="match status" value="2"/>
</dbReference>
<feature type="active site" description="Nucleophile" evidence="4">
    <location>
        <position position="40"/>
    </location>
</feature>
<reference evidence="6" key="1">
    <citation type="journal article" date="2012" name="J. Microbiol. Biotechnol.">
        <title>Ramlibacter ginsenosidimutans sp. nov., with ginsenoside-converting activity.</title>
        <authorList>
            <person name="Wang L."/>
            <person name="An D.S."/>
            <person name="Kim S.G."/>
            <person name="Jin F.X."/>
            <person name="Kim S.C."/>
            <person name="Lee S.T."/>
            <person name="Im W.T."/>
        </authorList>
    </citation>
    <scope>NUCLEOTIDE SEQUENCE</scope>
    <source>
        <strain evidence="6">KACC 17527</strain>
    </source>
</reference>
<keyword evidence="3 4" id="KW-0443">Lipid metabolism</keyword>
<evidence type="ECO:0000256" key="1">
    <source>
        <dbReference type="ARBA" id="ARBA00022801"/>
    </source>
</evidence>
<dbReference type="InterPro" id="IPR016035">
    <property type="entry name" value="Acyl_Trfase/lysoPLipase"/>
</dbReference>
<dbReference type="RefSeq" id="WP_201166708.1">
    <property type="nucleotide sequence ID" value="NZ_JBHUDQ010000023.1"/>
</dbReference>
<feature type="short sequence motif" description="GXGXXG" evidence="4">
    <location>
        <begin position="10"/>
        <end position="15"/>
    </location>
</feature>
<reference evidence="6" key="2">
    <citation type="submission" date="2021-01" db="EMBL/GenBank/DDBJ databases">
        <authorList>
            <person name="Kang M."/>
        </authorList>
    </citation>
    <scope>NUCLEOTIDE SEQUENCE</scope>
    <source>
        <strain evidence="6">KACC 17527</strain>
    </source>
</reference>
<dbReference type="AlphaFoldDB" id="A0A934TQE5"/>
<dbReference type="GO" id="GO:0016042">
    <property type="term" value="P:lipid catabolic process"/>
    <property type="evidence" value="ECO:0007669"/>
    <property type="project" value="UniProtKB-UniRule"/>
</dbReference>
<dbReference type="InterPro" id="IPR050301">
    <property type="entry name" value="NTE"/>
</dbReference>
<keyword evidence="1 4" id="KW-0378">Hydrolase</keyword>
<dbReference type="PROSITE" id="PS51635">
    <property type="entry name" value="PNPLA"/>
    <property type="match status" value="1"/>
</dbReference>
<evidence type="ECO:0000313" key="6">
    <source>
        <dbReference type="EMBL" id="MBK6005370.1"/>
    </source>
</evidence>
<evidence type="ECO:0000256" key="3">
    <source>
        <dbReference type="ARBA" id="ARBA00023098"/>
    </source>
</evidence>
<name>A0A934TQE5_9BURK</name>
<comment type="caution">
    <text evidence="6">The sequence shown here is derived from an EMBL/GenBank/DDBJ whole genome shotgun (WGS) entry which is preliminary data.</text>
</comment>
<organism evidence="6 7">
    <name type="scientific">Ramlibacter ginsenosidimutans</name>
    <dbReference type="NCBI Taxonomy" id="502333"/>
    <lineage>
        <taxon>Bacteria</taxon>
        <taxon>Pseudomonadati</taxon>
        <taxon>Pseudomonadota</taxon>
        <taxon>Betaproteobacteria</taxon>
        <taxon>Burkholderiales</taxon>
        <taxon>Comamonadaceae</taxon>
        <taxon>Ramlibacter</taxon>
    </lineage>
</organism>
<accession>A0A934TQE5</accession>
<protein>
    <submittedName>
        <fullName evidence="6">Patatin-like phospholipase family protein</fullName>
    </submittedName>
</protein>